<dbReference type="InterPro" id="IPR010427">
    <property type="entry name" value="DUF1023"/>
</dbReference>
<protein>
    <submittedName>
        <fullName evidence="2">Alpha/beta hydrolase family protein</fullName>
    </submittedName>
</protein>
<sequence length="507" mass="54024">MTTWNVPYPASTYARLRVTDPDRWRAAASAWRRWAALAGALAAEFGTLTTRLRSSWSGTAVAAASAAFAGFRRRLALFRVLCWRADQALSELAASLARARELLRRAQGRAKSAGLVIDSLGTVHSTRPTAHAPMAEVTADLSAALEIAARADAQATARLTAVSASTGFGAHSDRPDCTAGPVEVKQWWDSLTQQERNWLLATDPATLASARGIPVADRDVANRLLLDDQRVADRRLDELTARLDDDGALRAYLIGVDLGGDGRAVVALGDPDRASHVLTHVPGMTSDLESLGSELTRAGRVAQRAAELAPDQATSAVLWLDYDAPDFLHEAFSDRQAREGAAELRRFQEDLRATHDGEPAHQTVLGHSYGSLVTGLAAAGPLAADDVVLVGSPGTGVDSVDRFTVPADRVWASTSRTDVIQYASVSPKSLLQDLPIAAVLPGTGPMLAFGTPERDLWFGRNPSDPGFGAQVFASQEDAGHLGYWDPGRPALDALAQITVGQKPITRP</sequence>
<accession>A0A327ZHY0</accession>
<reference evidence="2 3" key="1">
    <citation type="submission" date="2018-06" db="EMBL/GenBank/DDBJ databases">
        <title>Genomic Encyclopedia of Type Strains, Phase III (KMG-III): the genomes of soil and plant-associated and newly described type strains.</title>
        <authorList>
            <person name="Whitman W."/>
        </authorList>
    </citation>
    <scope>NUCLEOTIDE SEQUENCE [LARGE SCALE GENOMIC DNA]</scope>
    <source>
        <strain evidence="2 3">CGMCC 4.7090</strain>
    </source>
</reference>
<dbReference type="InterPro" id="IPR029058">
    <property type="entry name" value="AB_hydrolase_fold"/>
</dbReference>
<organism evidence="2 3">
    <name type="scientific">Actinoplanes lutulentus</name>
    <dbReference type="NCBI Taxonomy" id="1287878"/>
    <lineage>
        <taxon>Bacteria</taxon>
        <taxon>Bacillati</taxon>
        <taxon>Actinomycetota</taxon>
        <taxon>Actinomycetes</taxon>
        <taxon>Micromonosporales</taxon>
        <taxon>Micromonosporaceae</taxon>
        <taxon>Actinoplanes</taxon>
    </lineage>
</organism>
<feature type="domain" description="DUF1023" evidence="1">
    <location>
        <begin position="260"/>
        <end position="423"/>
    </location>
</feature>
<dbReference type="Pfam" id="PF06259">
    <property type="entry name" value="Abhydrolase_8"/>
    <property type="match status" value="1"/>
</dbReference>
<dbReference type="Proteomes" id="UP000249341">
    <property type="component" value="Unassembled WGS sequence"/>
</dbReference>
<evidence type="ECO:0000313" key="2">
    <source>
        <dbReference type="EMBL" id="RAK40433.1"/>
    </source>
</evidence>
<dbReference type="AlphaFoldDB" id="A0A327ZHY0"/>
<dbReference type="GO" id="GO:0016787">
    <property type="term" value="F:hydrolase activity"/>
    <property type="evidence" value="ECO:0007669"/>
    <property type="project" value="UniProtKB-KW"/>
</dbReference>
<proteinExistence type="predicted"/>
<dbReference type="SUPFAM" id="SSF53474">
    <property type="entry name" value="alpha/beta-Hydrolases"/>
    <property type="match status" value="1"/>
</dbReference>
<name>A0A327ZHY0_9ACTN</name>
<keyword evidence="3" id="KW-1185">Reference proteome</keyword>
<dbReference type="OrthoDB" id="5969911at2"/>
<comment type="caution">
    <text evidence="2">The sequence shown here is derived from an EMBL/GenBank/DDBJ whole genome shotgun (WGS) entry which is preliminary data.</text>
</comment>
<evidence type="ECO:0000313" key="3">
    <source>
        <dbReference type="Proteomes" id="UP000249341"/>
    </source>
</evidence>
<dbReference type="EMBL" id="QLMJ01000003">
    <property type="protein sequence ID" value="RAK40433.1"/>
    <property type="molecule type" value="Genomic_DNA"/>
</dbReference>
<keyword evidence="2" id="KW-0378">Hydrolase</keyword>
<gene>
    <name evidence="2" type="ORF">B0I29_103466</name>
</gene>
<evidence type="ECO:0000259" key="1">
    <source>
        <dbReference type="Pfam" id="PF06259"/>
    </source>
</evidence>